<feature type="repeat" description="PPR" evidence="3">
    <location>
        <begin position="234"/>
        <end position="268"/>
    </location>
</feature>
<evidence type="ECO:0000313" key="4">
    <source>
        <dbReference type="EMBL" id="KAL0291411.1"/>
    </source>
</evidence>
<comment type="similarity">
    <text evidence="1">Belongs to the PPR family. P subfamily.</text>
</comment>
<evidence type="ECO:0000256" key="2">
    <source>
        <dbReference type="ARBA" id="ARBA00022737"/>
    </source>
</evidence>
<dbReference type="GO" id="GO:0031930">
    <property type="term" value="P:mitochondria-nucleus signaling pathway"/>
    <property type="evidence" value="ECO:0007669"/>
    <property type="project" value="TreeGrafter"/>
</dbReference>
<feature type="repeat" description="PPR" evidence="3">
    <location>
        <begin position="269"/>
        <end position="303"/>
    </location>
</feature>
<organism evidence="4">
    <name type="scientific">Sesamum radiatum</name>
    <name type="common">Black benniseed</name>
    <dbReference type="NCBI Taxonomy" id="300843"/>
    <lineage>
        <taxon>Eukaryota</taxon>
        <taxon>Viridiplantae</taxon>
        <taxon>Streptophyta</taxon>
        <taxon>Embryophyta</taxon>
        <taxon>Tracheophyta</taxon>
        <taxon>Spermatophyta</taxon>
        <taxon>Magnoliopsida</taxon>
        <taxon>eudicotyledons</taxon>
        <taxon>Gunneridae</taxon>
        <taxon>Pentapetalae</taxon>
        <taxon>asterids</taxon>
        <taxon>lamiids</taxon>
        <taxon>Lamiales</taxon>
        <taxon>Pedaliaceae</taxon>
        <taxon>Sesamum</taxon>
    </lineage>
</organism>
<dbReference type="PANTHER" id="PTHR47936">
    <property type="entry name" value="PPR_LONG DOMAIN-CONTAINING PROTEIN"/>
    <property type="match status" value="1"/>
</dbReference>
<sequence>MNNVSSSLCRRLRTVFLQKPTSATATATAVETTSGEQRIQKLVKQFKEKSNFSRFRGQRIVYKTTVRRLAKGGHFSYIHEILNHQKLYPDIKDENFIARLICLYGQAKMLDHALQLFDQMPELNCPRTVLSFNALMAACFPSKSFNKVVELFQELPGKLSVKPNVISYTSVIRAFCQMGSLDTAMSMLGDMEKNDVEPNAVTFNTLLGAFYKSGRFSEAENLWSLMEEKRVIPDLRCYNSRLHGMVKEKRLSEALDVFKELEEKGLKPNNYTYNTVIKGFVNEGNLDEVKKWYAAMVERECGPDFVTFMTLIPFACDNNDIDFAYELCKKSAGLKNKIPGVIIQKVIHELIKHSKVEEAKELFKLGRSKSGLVLDNQSLSAGD</sequence>
<dbReference type="EMBL" id="JACGWJ010000537">
    <property type="protein sequence ID" value="KAL0291411.1"/>
    <property type="molecule type" value="Genomic_DNA"/>
</dbReference>
<reference evidence="4" key="2">
    <citation type="journal article" date="2024" name="Plant">
        <title>Genomic evolution and insights into agronomic trait innovations of Sesamum species.</title>
        <authorList>
            <person name="Miao H."/>
            <person name="Wang L."/>
            <person name="Qu L."/>
            <person name="Liu H."/>
            <person name="Sun Y."/>
            <person name="Le M."/>
            <person name="Wang Q."/>
            <person name="Wei S."/>
            <person name="Zheng Y."/>
            <person name="Lin W."/>
            <person name="Duan Y."/>
            <person name="Cao H."/>
            <person name="Xiong S."/>
            <person name="Wang X."/>
            <person name="Wei L."/>
            <person name="Li C."/>
            <person name="Ma Q."/>
            <person name="Ju M."/>
            <person name="Zhao R."/>
            <person name="Li G."/>
            <person name="Mu C."/>
            <person name="Tian Q."/>
            <person name="Mei H."/>
            <person name="Zhang T."/>
            <person name="Gao T."/>
            <person name="Zhang H."/>
        </authorList>
    </citation>
    <scope>NUCLEOTIDE SEQUENCE</scope>
    <source>
        <strain evidence="4">G02</strain>
    </source>
</reference>
<dbReference type="Pfam" id="PF01535">
    <property type="entry name" value="PPR"/>
    <property type="match status" value="2"/>
</dbReference>
<reference evidence="4" key="1">
    <citation type="submission" date="2020-06" db="EMBL/GenBank/DDBJ databases">
        <authorList>
            <person name="Li T."/>
            <person name="Hu X."/>
            <person name="Zhang T."/>
            <person name="Song X."/>
            <person name="Zhang H."/>
            <person name="Dai N."/>
            <person name="Sheng W."/>
            <person name="Hou X."/>
            <person name="Wei L."/>
        </authorList>
    </citation>
    <scope>NUCLEOTIDE SEQUENCE</scope>
    <source>
        <strain evidence="4">G02</strain>
        <tissue evidence="4">Leaf</tissue>
    </source>
</reference>
<keyword evidence="2" id="KW-0677">Repeat</keyword>
<name>A0AAW2JB23_SESRA</name>
<protein>
    <submittedName>
        <fullName evidence="4">Pentatricopeptide repeat-containing protein, mitochondrial</fullName>
    </submittedName>
</protein>
<feature type="repeat" description="PPR" evidence="3">
    <location>
        <begin position="199"/>
        <end position="233"/>
    </location>
</feature>
<dbReference type="InterPro" id="IPR002885">
    <property type="entry name" value="PPR_rpt"/>
</dbReference>
<dbReference type="NCBIfam" id="TIGR00756">
    <property type="entry name" value="PPR"/>
    <property type="match status" value="5"/>
</dbReference>
<dbReference type="Pfam" id="PF13041">
    <property type="entry name" value="PPR_2"/>
    <property type="match status" value="2"/>
</dbReference>
<feature type="repeat" description="PPR" evidence="3">
    <location>
        <begin position="164"/>
        <end position="198"/>
    </location>
</feature>
<dbReference type="AlphaFoldDB" id="A0AAW2JB23"/>
<evidence type="ECO:0000256" key="1">
    <source>
        <dbReference type="ARBA" id="ARBA00007626"/>
    </source>
</evidence>
<proteinExistence type="inferred from homology"/>
<dbReference type="PROSITE" id="PS51375">
    <property type="entry name" value="PPR"/>
    <property type="match status" value="4"/>
</dbReference>
<dbReference type="GO" id="GO:0009507">
    <property type="term" value="C:chloroplast"/>
    <property type="evidence" value="ECO:0007669"/>
    <property type="project" value="TreeGrafter"/>
</dbReference>
<evidence type="ECO:0000256" key="3">
    <source>
        <dbReference type="PROSITE-ProRule" id="PRU00708"/>
    </source>
</evidence>
<gene>
    <name evidence="4" type="ORF">Sradi_7027100</name>
</gene>
<dbReference type="PANTHER" id="PTHR47936:SF5">
    <property type="entry name" value="PENTACOTRIPEPTIDE-REPEAT REGION OF PRORP DOMAIN-CONTAINING PROTEIN"/>
    <property type="match status" value="1"/>
</dbReference>
<dbReference type="Gene3D" id="1.25.40.10">
    <property type="entry name" value="Tetratricopeptide repeat domain"/>
    <property type="match status" value="3"/>
</dbReference>
<dbReference type="SUPFAM" id="SSF81901">
    <property type="entry name" value="HCP-like"/>
    <property type="match status" value="1"/>
</dbReference>
<accession>A0AAW2JB23</accession>
<comment type="caution">
    <text evidence="4">The sequence shown here is derived from an EMBL/GenBank/DDBJ whole genome shotgun (WGS) entry which is preliminary data.</text>
</comment>
<dbReference type="InterPro" id="IPR011990">
    <property type="entry name" value="TPR-like_helical_dom_sf"/>
</dbReference>
<dbReference type="GO" id="GO:0010019">
    <property type="term" value="P:chloroplast-nucleus signaling pathway"/>
    <property type="evidence" value="ECO:0007669"/>
    <property type="project" value="TreeGrafter"/>
</dbReference>